<dbReference type="GO" id="GO:0016757">
    <property type="term" value="F:glycosyltransferase activity"/>
    <property type="evidence" value="ECO:0007669"/>
    <property type="project" value="UniProtKB-KW"/>
</dbReference>
<keyword evidence="5" id="KW-1133">Transmembrane helix</keyword>
<organism evidence="7 8">
    <name type="scientific">Bifidobacterium animalis subsp. lactis</name>
    <name type="common">Bifidobacterium lactis</name>
    <dbReference type="NCBI Taxonomy" id="302911"/>
    <lineage>
        <taxon>Bacteria</taxon>
        <taxon>Bacillati</taxon>
        <taxon>Actinomycetota</taxon>
        <taxon>Actinomycetes</taxon>
        <taxon>Bifidobacteriales</taxon>
        <taxon>Bifidobacteriaceae</taxon>
        <taxon>Bifidobacterium</taxon>
    </lineage>
</organism>
<sequence>MNEKTKIRATTLVKRALRVASMPVLVPLTLVNRPKKTEGFADILSVVAIAKDEAPYIREWVEFYRVVGVSRIYLYDNGSTDGMKERIADYIDDGFVVYTPFPGVARQYAAYMDAIERFKYQTKYMAFIDCDEFLMPCAPENRLDELVDTLFNSFGNGVGGIAVNWRVYGPSGHQKKPEGLVLEEYLQREPNAYHGNGCIKTIANPRAILKYRHAHYPIYYAGYRNIDVDGRRVDGAWNFRETQSDPHTLRINHYYTKSREEFLERRSRRVADREDPMIRSRETLLHELSVLDANTVYDGIGLVYAHMIHEYNAQGGD</sequence>
<keyword evidence="3 7" id="KW-0808">Transferase</keyword>
<dbReference type="InterPro" id="IPR029044">
    <property type="entry name" value="Nucleotide-diphossugar_trans"/>
</dbReference>
<evidence type="ECO:0000256" key="1">
    <source>
        <dbReference type="ARBA" id="ARBA00004167"/>
    </source>
</evidence>
<dbReference type="EMBL" id="RSCO01000031">
    <property type="protein sequence ID" value="RYM93654.1"/>
    <property type="molecule type" value="Genomic_DNA"/>
</dbReference>
<dbReference type="CDD" id="cd00761">
    <property type="entry name" value="Glyco_tranf_GTA_type"/>
    <property type="match status" value="1"/>
</dbReference>
<dbReference type="Proteomes" id="UP000293613">
    <property type="component" value="Unassembled WGS sequence"/>
</dbReference>
<evidence type="ECO:0000256" key="4">
    <source>
        <dbReference type="ARBA" id="ARBA00022692"/>
    </source>
</evidence>
<dbReference type="AlphaFoldDB" id="A0A8B3RH84"/>
<accession>A0A8B3RH84</accession>
<dbReference type="GO" id="GO:0005737">
    <property type="term" value="C:cytoplasm"/>
    <property type="evidence" value="ECO:0007669"/>
    <property type="project" value="TreeGrafter"/>
</dbReference>
<dbReference type="RefSeq" id="WP_130077665.1">
    <property type="nucleotide sequence ID" value="NZ_RSCO01000031.1"/>
</dbReference>
<name>A0A8B3RH84_BIFAN</name>
<dbReference type="GO" id="GO:0016020">
    <property type="term" value="C:membrane"/>
    <property type="evidence" value="ECO:0007669"/>
    <property type="project" value="UniProtKB-SubCell"/>
</dbReference>
<comment type="caution">
    <text evidence="7">The sequence shown here is derived from an EMBL/GenBank/DDBJ whole genome shotgun (WGS) entry which is preliminary data.</text>
</comment>
<keyword evidence="4" id="KW-0812">Transmembrane</keyword>
<reference evidence="7 8" key="1">
    <citation type="journal article" date="2019" name="Appl. Environ. Microbiol.">
        <title>Dissecting the evolutionary development of the Bifidobacterium animalis species through comparative genomics analyses.</title>
        <authorList>
            <person name="Lugli G.A."/>
            <person name="Mancino W."/>
            <person name="Milani C."/>
            <person name="Duranti S."/>
            <person name="Mancabelli L."/>
            <person name="Napoli S."/>
            <person name="Mangifesta M."/>
            <person name="Viappiani A."/>
            <person name="Anzalone R."/>
            <person name="Longhi G."/>
            <person name="van Sinderen D."/>
            <person name="Ventura M."/>
            <person name="Turroni F."/>
        </authorList>
    </citation>
    <scope>NUCLEOTIDE SEQUENCE [LARGE SCALE GENOMIC DNA]</scope>
    <source>
        <strain evidence="7 8">2011B</strain>
    </source>
</reference>
<evidence type="ECO:0000256" key="6">
    <source>
        <dbReference type="ARBA" id="ARBA00023136"/>
    </source>
</evidence>
<dbReference type="PANTHER" id="PTHR21461:SF69">
    <property type="entry name" value="GLYCOSYLTRANSFERASE FAMILY 92 PROTEIN"/>
    <property type="match status" value="1"/>
</dbReference>
<proteinExistence type="predicted"/>
<evidence type="ECO:0000313" key="7">
    <source>
        <dbReference type="EMBL" id="RYM93654.1"/>
    </source>
</evidence>
<evidence type="ECO:0000256" key="3">
    <source>
        <dbReference type="ARBA" id="ARBA00022679"/>
    </source>
</evidence>
<gene>
    <name evidence="7" type="ORF">PG2011B_1389</name>
</gene>
<evidence type="ECO:0000313" key="8">
    <source>
        <dbReference type="Proteomes" id="UP000293613"/>
    </source>
</evidence>
<dbReference type="Gene3D" id="3.90.550.10">
    <property type="entry name" value="Spore Coat Polysaccharide Biosynthesis Protein SpsA, Chain A"/>
    <property type="match status" value="1"/>
</dbReference>
<evidence type="ECO:0000256" key="5">
    <source>
        <dbReference type="ARBA" id="ARBA00022989"/>
    </source>
</evidence>
<dbReference type="InterPro" id="IPR008166">
    <property type="entry name" value="Glyco_transf_92"/>
</dbReference>
<dbReference type="SUPFAM" id="SSF53448">
    <property type="entry name" value="Nucleotide-diphospho-sugar transferases"/>
    <property type="match status" value="1"/>
</dbReference>
<dbReference type="PANTHER" id="PTHR21461">
    <property type="entry name" value="GLYCOSYLTRANSFERASE FAMILY 92 PROTEIN"/>
    <property type="match status" value="1"/>
</dbReference>
<comment type="subcellular location">
    <subcellularLocation>
        <location evidence="1">Membrane</location>
        <topology evidence="1">Single-pass membrane protein</topology>
    </subcellularLocation>
</comment>
<keyword evidence="6" id="KW-0472">Membrane</keyword>
<protein>
    <submittedName>
        <fullName evidence="7">Glycosyl transferase GT2 family</fullName>
    </submittedName>
</protein>
<evidence type="ECO:0000256" key="2">
    <source>
        <dbReference type="ARBA" id="ARBA00022676"/>
    </source>
</evidence>
<dbReference type="Pfam" id="PF01697">
    <property type="entry name" value="Glyco_transf_92"/>
    <property type="match status" value="1"/>
</dbReference>
<keyword evidence="2" id="KW-0328">Glycosyltransferase</keyword>